<dbReference type="RefSeq" id="WP_050355342.1">
    <property type="nucleotide sequence ID" value="NZ_LGSS01000008.1"/>
</dbReference>
<evidence type="ECO:0000313" key="3">
    <source>
        <dbReference type="Proteomes" id="UP000037267"/>
    </source>
</evidence>
<evidence type="ECO:0000256" key="1">
    <source>
        <dbReference type="SAM" id="SignalP"/>
    </source>
</evidence>
<reference evidence="3" key="1">
    <citation type="submission" date="2015-07" db="EMBL/GenBank/DDBJ databases">
        <title>Draft genome sequence of the purine-degrading Gottschalkia purinilyticum DSM 1384 (formerly Clostridium purinilyticum).</title>
        <authorList>
            <person name="Poehlein A."/>
            <person name="Schiel-Bengelsdorf B."/>
            <person name="Bengelsdorf F.R."/>
            <person name="Daniel R."/>
            <person name="Duerre P."/>
        </authorList>
    </citation>
    <scope>NUCLEOTIDE SEQUENCE [LARGE SCALE GENOMIC DNA]</scope>
    <source>
        <strain evidence="3">DSM 1384</strain>
    </source>
</reference>
<organism evidence="2 3">
    <name type="scientific">Gottschalkia purinilytica</name>
    <name type="common">Clostridium purinilyticum</name>
    <dbReference type="NCBI Taxonomy" id="1503"/>
    <lineage>
        <taxon>Bacteria</taxon>
        <taxon>Bacillati</taxon>
        <taxon>Bacillota</taxon>
        <taxon>Tissierellia</taxon>
        <taxon>Tissierellales</taxon>
        <taxon>Gottschalkiaceae</taxon>
        <taxon>Gottschalkia</taxon>
    </lineage>
</organism>
<feature type="signal peptide" evidence="1">
    <location>
        <begin position="1"/>
        <end position="23"/>
    </location>
</feature>
<dbReference type="Proteomes" id="UP000037267">
    <property type="component" value="Unassembled WGS sequence"/>
</dbReference>
<name>A0A0L0W9K5_GOTPU</name>
<sequence length="143" mass="16277">MKRLVSSLVLSILLIISSGIVQAQEIVGQPEPETEIIIKSQGPLSQETINNKITEDKASPFIIYNGVLKRQQQTIRGVLTLRGDFIWNTTTNGYEFVNWYAETTDHLYTPKWMIKNKQRAAVHFMAPSAFQYLLTLDLSDIPH</sequence>
<dbReference type="AlphaFoldDB" id="A0A0L0W9K5"/>
<evidence type="ECO:0000313" key="2">
    <source>
        <dbReference type="EMBL" id="KNF08238.1"/>
    </source>
</evidence>
<comment type="caution">
    <text evidence="2">The sequence shown here is derived from an EMBL/GenBank/DDBJ whole genome shotgun (WGS) entry which is preliminary data.</text>
</comment>
<feature type="chain" id="PRO_5005551060" evidence="1">
    <location>
        <begin position="24"/>
        <end position="143"/>
    </location>
</feature>
<keyword evidence="3" id="KW-1185">Reference proteome</keyword>
<proteinExistence type="predicted"/>
<accession>A0A0L0W9K5</accession>
<protein>
    <submittedName>
        <fullName evidence="2">Uncharacterized protein</fullName>
    </submittedName>
</protein>
<keyword evidence="1" id="KW-0732">Signal</keyword>
<dbReference type="EMBL" id="LGSS01000008">
    <property type="protein sequence ID" value="KNF08238.1"/>
    <property type="molecule type" value="Genomic_DNA"/>
</dbReference>
<gene>
    <name evidence="2" type="ORF">CLPU_8c00030</name>
</gene>